<proteinExistence type="predicted"/>
<gene>
    <name evidence="2" type="ORF">NDU88_002216</name>
</gene>
<comment type="caution">
    <text evidence="2">The sequence shown here is derived from an EMBL/GenBank/DDBJ whole genome shotgun (WGS) entry which is preliminary data.</text>
</comment>
<dbReference type="Proteomes" id="UP001066276">
    <property type="component" value="Chromosome 3_1"/>
</dbReference>
<keyword evidence="3" id="KW-1185">Reference proteome</keyword>
<evidence type="ECO:0000313" key="2">
    <source>
        <dbReference type="EMBL" id="KAJ1185423.1"/>
    </source>
</evidence>
<organism evidence="2 3">
    <name type="scientific">Pleurodeles waltl</name>
    <name type="common">Iberian ribbed newt</name>
    <dbReference type="NCBI Taxonomy" id="8319"/>
    <lineage>
        <taxon>Eukaryota</taxon>
        <taxon>Metazoa</taxon>
        <taxon>Chordata</taxon>
        <taxon>Craniata</taxon>
        <taxon>Vertebrata</taxon>
        <taxon>Euteleostomi</taxon>
        <taxon>Amphibia</taxon>
        <taxon>Batrachia</taxon>
        <taxon>Caudata</taxon>
        <taxon>Salamandroidea</taxon>
        <taxon>Salamandridae</taxon>
        <taxon>Pleurodelinae</taxon>
        <taxon>Pleurodeles</taxon>
    </lineage>
</organism>
<accession>A0AAV7UCI5</accession>
<dbReference type="AlphaFoldDB" id="A0AAV7UCI5"/>
<reference evidence="2" key="1">
    <citation type="journal article" date="2022" name="bioRxiv">
        <title>Sequencing and chromosome-scale assembly of the giantPleurodeles waltlgenome.</title>
        <authorList>
            <person name="Brown T."/>
            <person name="Elewa A."/>
            <person name="Iarovenko S."/>
            <person name="Subramanian E."/>
            <person name="Araus A.J."/>
            <person name="Petzold A."/>
            <person name="Susuki M."/>
            <person name="Suzuki K.-i.T."/>
            <person name="Hayashi T."/>
            <person name="Toyoda A."/>
            <person name="Oliveira C."/>
            <person name="Osipova E."/>
            <person name="Leigh N.D."/>
            <person name="Simon A."/>
            <person name="Yun M.H."/>
        </authorList>
    </citation>
    <scope>NUCLEOTIDE SEQUENCE</scope>
    <source>
        <strain evidence="2">20211129_DDA</strain>
        <tissue evidence="2">Liver</tissue>
    </source>
</reference>
<name>A0AAV7UCI5_PLEWA</name>
<sequence length="86" mass="10042">MASRHRKRKGLTAWSGTFCVSGVMSYWKRLPLRRQTMSVKTKPPRTKGSPSGLTKHRPNDRLRHPSFRPDEFEMDQDLTQTTQQQT</sequence>
<evidence type="ECO:0000313" key="3">
    <source>
        <dbReference type="Proteomes" id="UP001066276"/>
    </source>
</evidence>
<evidence type="ECO:0000256" key="1">
    <source>
        <dbReference type="SAM" id="MobiDB-lite"/>
    </source>
</evidence>
<protein>
    <submittedName>
        <fullName evidence="2">Uncharacterized protein</fullName>
    </submittedName>
</protein>
<feature type="region of interest" description="Disordered" evidence="1">
    <location>
        <begin position="34"/>
        <end position="86"/>
    </location>
</feature>
<feature type="compositionally biased region" description="Basic and acidic residues" evidence="1">
    <location>
        <begin position="57"/>
        <end position="71"/>
    </location>
</feature>
<dbReference type="EMBL" id="JANPWB010000005">
    <property type="protein sequence ID" value="KAJ1185423.1"/>
    <property type="molecule type" value="Genomic_DNA"/>
</dbReference>